<feature type="chain" id="PRO_5045627446" evidence="1">
    <location>
        <begin position="29"/>
        <end position="181"/>
    </location>
</feature>
<keyword evidence="1" id="KW-0732">Signal</keyword>
<dbReference type="PROSITE" id="PS51318">
    <property type="entry name" value="TAT"/>
    <property type="match status" value="1"/>
</dbReference>
<name>A0ABP3LV42_9DEIO</name>
<evidence type="ECO:0000256" key="1">
    <source>
        <dbReference type="SAM" id="SignalP"/>
    </source>
</evidence>
<dbReference type="InterPro" id="IPR006311">
    <property type="entry name" value="TAT_signal"/>
</dbReference>
<organism evidence="2 3">
    <name type="scientific">Deinococcus depolymerans</name>
    <dbReference type="NCBI Taxonomy" id="392408"/>
    <lineage>
        <taxon>Bacteria</taxon>
        <taxon>Thermotogati</taxon>
        <taxon>Deinococcota</taxon>
        <taxon>Deinococci</taxon>
        <taxon>Deinococcales</taxon>
        <taxon>Deinococcaceae</taxon>
        <taxon>Deinococcus</taxon>
    </lineage>
</organism>
<dbReference type="Proteomes" id="UP001500191">
    <property type="component" value="Unassembled WGS sequence"/>
</dbReference>
<protein>
    <submittedName>
        <fullName evidence="2">DUF2271 domain-containing protein</fullName>
    </submittedName>
</protein>
<dbReference type="RefSeq" id="WP_343757348.1">
    <property type="nucleotide sequence ID" value="NZ_BAAADB010000011.1"/>
</dbReference>
<dbReference type="EMBL" id="BAAADB010000011">
    <property type="protein sequence ID" value="GAA0507427.1"/>
    <property type="molecule type" value="Genomic_DNA"/>
</dbReference>
<dbReference type="Gene3D" id="2.60.40.4070">
    <property type="match status" value="1"/>
</dbReference>
<gene>
    <name evidence="2" type="ORF">GCM10008937_14110</name>
</gene>
<dbReference type="InterPro" id="IPR014469">
    <property type="entry name" value="DUF2271"/>
</dbReference>
<dbReference type="PIRSF" id="PIRSF014995">
    <property type="entry name" value="UCP014995"/>
    <property type="match status" value="1"/>
</dbReference>
<accession>A0ABP3LV42</accession>
<sequence>MTTDRRSFLHRAGAALTLLTLAPRAALAQSAPALPASMELAVTFTVAPPTTPGRYHKPYVAVWIETEDGKPVRTLTLWRMQDDKGKKWLSELRRWFRSNGTLDTTSSATRNPGTYSLAWDGLTDAGRRAPQDRYVLLIEAAREKGPYGRVRVPVTLAAAPARFSGPDNGEVTNVSAEYRAR</sequence>
<dbReference type="Pfam" id="PF10029">
    <property type="entry name" value="DUF2271"/>
    <property type="match status" value="1"/>
</dbReference>
<reference evidence="3" key="1">
    <citation type="journal article" date="2019" name="Int. J. Syst. Evol. Microbiol.">
        <title>The Global Catalogue of Microorganisms (GCM) 10K type strain sequencing project: providing services to taxonomists for standard genome sequencing and annotation.</title>
        <authorList>
            <consortium name="The Broad Institute Genomics Platform"/>
            <consortium name="The Broad Institute Genome Sequencing Center for Infectious Disease"/>
            <person name="Wu L."/>
            <person name="Ma J."/>
        </authorList>
    </citation>
    <scope>NUCLEOTIDE SEQUENCE [LARGE SCALE GENOMIC DNA]</scope>
    <source>
        <strain evidence="3">JCM 14368</strain>
    </source>
</reference>
<evidence type="ECO:0000313" key="3">
    <source>
        <dbReference type="Proteomes" id="UP001500191"/>
    </source>
</evidence>
<comment type="caution">
    <text evidence="2">The sequence shown here is derived from an EMBL/GenBank/DDBJ whole genome shotgun (WGS) entry which is preliminary data.</text>
</comment>
<keyword evidence="3" id="KW-1185">Reference proteome</keyword>
<evidence type="ECO:0000313" key="2">
    <source>
        <dbReference type="EMBL" id="GAA0507427.1"/>
    </source>
</evidence>
<feature type="signal peptide" evidence="1">
    <location>
        <begin position="1"/>
        <end position="28"/>
    </location>
</feature>
<proteinExistence type="predicted"/>